<reference evidence="2" key="1">
    <citation type="submission" date="2021-10" db="EMBL/GenBank/DDBJ databases">
        <title>Collection of gut derived symbiotic bacterial strains cultured from healthy donors.</title>
        <authorList>
            <person name="Lin H."/>
            <person name="Littmann E."/>
            <person name="Kohout C."/>
            <person name="Pamer E.G."/>
        </authorList>
    </citation>
    <scope>NUCLEOTIDE SEQUENCE</scope>
    <source>
        <strain evidence="2">DFI.2.94</strain>
    </source>
</reference>
<proteinExistence type="predicted"/>
<keyword evidence="1" id="KW-0812">Transmembrane</keyword>
<keyword evidence="1" id="KW-0472">Membrane</keyword>
<protein>
    <submittedName>
        <fullName evidence="2">Uncharacterized protein</fullName>
    </submittedName>
</protein>
<accession>A0AAP2VHZ5</accession>
<sequence length="267" mass="31127">MEKVNVMYSAAEVHADISLYAAEFKKEWESFSEEDEKAILARRRLLTMGFSSSSSIHSLDAHIYGVLDKRIFDWYQERFPNSTFLKVDDFTTLLQKYNLVCNRHTCYRGEVSENTMDELEHLKGKLEMRSKENTFSNVCTNYNTILRVTERPMDIGVVEYTINKVEYPIRCDRFLEKAEGCEKALKSSNVLDYEIKDTLDKSRRYSFYHGTPIENTDLFIAAPFQEMACCRQAPLNKDVKTDTRPLVFQLFPYGIVIFGIWGMTLNK</sequence>
<evidence type="ECO:0000256" key="1">
    <source>
        <dbReference type="SAM" id="Phobius"/>
    </source>
</evidence>
<keyword evidence="1" id="KW-1133">Transmembrane helix</keyword>
<dbReference type="Proteomes" id="UP001198806">
    <property type="component" value="Unassembled WGS sequence"/>
</dbReference>
<dbReference type="RefSeq" id="WP_158532627.1">
    <property type="nucleotide sequence ID" value="NZ_JAHOOC010000004.1"/>
</dbReference>
<feature type="transmembrane region" description="Helical" evidence="1">
    <location>
        <begin position="246"/>
        <end position="265"/>
    </location>
</feature>
<evidence type="ECO:0000313" key="2">
    <source>
        <dbReference type="EMBL" id="MCB6516301.1"/>
    </source>
</evidence>
<comment type="caution">
    <text evidence="2">The sequence shown here is derived from an EMBL/GenBank/DDBJ whole genome shotgun (WGS) entry which is preliminary data.</text>
</comment>
<name>A0AAP2VHZ5_PARDI</name>
<dbReference type="AlphaFoldDB" id="A0AAP2VHZ5"/>
<organism evidence="2 3">
    <name type="scientific">Parabacteroides distasonis</name>
    <dbReference type="NCBI Taxonomy" id="823"/>
    <lineage>
        <taxon>Bacteria</taxon>
        <taxon>Pseudomonadati</taxon>
        <taxon>Bacteroidota</taxon>
        <taxon>Bacteroidia</taxon>
        <taxon>Bacteroidales</taxon>
        <taxon>Tannerellaceae</taxon>
        <taxon>Parabacteroides</taxon>
    </lineage>
</organism>
<evidence type="ECO:0000313" key="3">
    <source>
        <dbReference type="Proteomes" id="UP001198806"/>
    </source>
</evidence>
<gene>
    <name evidence="2" type="ORF">LI194_00630</name>
</gene>
<dbReference type="EMBL" id="JAJCNI010000001">
    <property type="protein sequence ID" value="MCB6516301.1"/>
    <property type="molecule type" value="Genomic_DNA"/>
</dbReference>